<organism evidence="2 3">
    <name type="scientific">Geomonas paludis</name>
    <dbReference type="NCBI Taxonomy" id="2740185"/>
    <lineage>
        <taxon>Bacteria</taxon>
        <taxon>Pseudomonadati</taxon>
        <taxon>Thermodesulfobacteriota</taxon>
        <taxon>Desulfuromonadia</taxon>
        <taxon>Geobacterales</taxon>
        <taxon>Geobacteraceae</taxon>
        <taxon>Geomonas</taxon>
    </lineage>
</organism>
<dbReference type="GO" id="GO:0006281">
    <property type="term" value="P:DNA repair"/>
    <property type="evidence" value="ECO:0007669"/>
    <property type="project" value="InterPro"/>
</dbReference>
<dbReference type="Proteomes" id="UP000568888">
    <property type="component" value="Unassembled WGS sequence"/>
</dbReference>
<feature type="domain" description="Xylose isomerase-like TIM barrel" evidence="1">
    <location>
        <begin position="18"/>
        <end position="252"/>
    </location>
</feature>
<dbReference type="InterPro" id="IPR036237">
    <property type="entry name" value="Xyl_isomerase-like_sf"/>
</dbReference>
<dbReference type="Pfam" id="PF01261">
    <property type="entry name" value="AP_endonuc_2"/>
    <property type="match status" value="1"/>
</dbReference>
<dbReference type="GO" id="GO:0008270">
    <property type="term" value="F:zinc ion binding"/>
    <property type="evidence" value="ECO:0007669"/>
    <property type="project" value="InterPro"/>
</dbReference>
<dbReference type="InterPro" id="IPR013022">
    <property type="entry name" value="Xyl_isomerase-like_TIM-brl"/>
</dbReference>
<dbReference type="PANTHER" id="PTHR12110:SF21">
    <property type="entry name" value="XYLOSE ISOMERASE-LIKE TIM BARREL DOMAIN-CONTAINING PROTEIN"/>
    <property type="match status" value="1"/>
</dbReference>
<evidence type="ECO:0000259" key="1">
    <source>
        <dbReference type="Pfam" id="PF01261"/>
    </source>
</evidence>
<keyword evidence="2" id="KW-0413">Isomerase</keyword>
<evidence type="ECO:0000313" key="2">
    <source>
        <dbReference type="EMBL" id="GFO62891.1"/>
    </source>
</evidence>
<dbReference type="Gene3D" id="3.20.20.150">
    <property type="entry name" value="Divalent-metal-dependent TIM barrel enzymes"/>
    <property type="match status" value="1"/>
</dbReference>
<dbReference type="GO" id="GO:0016853">
    <property type="term" value="F:isomerase activity"/>
    <property type="evidence" value="ECO:0007669"/>
    <property type="project" value="UniProtKB-KW"/>
</dbReference>
<proteinExistence type="predicted"/>
<accession>A0A6V8MS90</accession>
<name>A0A6V8MS90_9BACT</name>
<reference evidence="3" key="1">
    <citation type="submission" date="2020-06" db="EMBL/GenBank/DDBJ databases">
        <title>Draft genomic sequecing of Geomonas sp. Red736.</title>
        <authorList>
            <person name="Itoh H."/>
            <person name="Xu Z.X."/>
            <person name="Ushijima N."/>
            <person name="Masuda Y."/>
            <person name="Shiratori Y."/>
            <person name="Senoo K."/>
        </authorList>
    </citation>
    <scope>NUCLEOTIDE SEQUENCE [LARGE SCALE GENOMIC DNA]</scope>
    <source>
        <strain evidence="3">Red736</strain>
    </source>
</reference>
<comment type="caution">
    <text evidence="2">The sequence shown here is derived from an EMBL/GenBank/DDBJ whole genome shotgun (WGS) entry which is preliminary data.</text>
</comment>
<dbReference type="RefSeq" id="WP_183345352.1">
    <property type="nucleotide sequence ID" value="NZ_BLXY01000001.1"/>
</dbReference>
<evidence type="ECO:0000313" key="3">
    <source>
        <dbReference type="Proteomes" id="UP000568888"/>
    </source>
</evidence>
<protein>
    <submittedName>
        <fullName evidence="2">Xylose isomerase</fullName>
    </submittedName>
</protein>
<dbReference type="InterPro" id="IPR001719">
    <property type="entry name" value="AP_endonuc_2"/>
</dbReference>
<dbReference type="AlphaFoldDB" id="A0A6V8MS90"/>
<dbReference type="EMBL" id="BLXY01000001">
    <property type="protein sequence ID" value="GFO62891.1"/>
    <property type="molecule type" value="Genomic_DNA"/>
</dbReference>
<dbReference type="PANTHER" id="PTHR12110">
    <property type="entry name" value="HYDROXYPYRUVATE ISOMERASE"/>
    <property type="match status" value="1"/>
</dbReference>
<dbReference type="SUPFAM" id="SSF51658">
    <property type="entry name" value="Xylose isomerase-like"/>
    <property type="match status" value="1"/>
</dbReference>
<gene>
    <name evidence="2" type="ORF">GMPD_08100</name>
</gene>
<dbReference type="GO" id="GO:0003677">
    <property type="term" value="F:DNA binding"/>
    <property type="evidence" value="ECO:0007669"/>
    <property type="project" value="InterPro"/>
</dbReference>
<sequence>MKIGAMNHPRQNPAQEIRRFAEMGLDFIDLTLEPPEAGWWQCDVQEVARALTETGMGIVGHTAYYLPIAHPFEDVRRAAVEALTHSVRVFSQLGACVMNIHPDAHAPMHDRDFVIGQNLKSLADVMAAAQGTGVRVMVENLPRNFNTAAQLAELLDPLPELGLHLDIGHTELMLKTSSADEIIERFGSRLLHVHLHDNKGGDADLHLPLGAGTIDVARHLATLKRAGYDGTITLEVFTPDPAFLKYSADRLRAMWDEARP</sequence>
<dbReference type="SMART" id="SM00518">
    <property type="entry name" value="AP2Ec"/>
    <property type="match status" value="1"/>
</dbReference>
<dbReference type="InterPro" id="IPR050312">
    <property type="entry name" value="IolE/XylAMocC-like"/>
</dbReference>